<dbReference type="InterPro" id="IPR054612">
    <property type="entry name" value="Phage_capsid-like_C"/>
</dbReference>
<feature type="domain" description="Phage capsid-like C-terminal" evidence="3">
    <location>
        <begin position="114"/>
        <end position="384"/>
    </location>
</feature>
<gene>
    <name evidence="4" type="ORF">HG933_02200</name>
</gene>
<dbReference type="EMBL" id="JABBJH010000002">
    <property type="protein sequence ID" value="NMK38215.1"/>
    <property type="molecule type" value="Genomic_DNA"/>
</dbReference>
<comment type="subcellular location">
    <subcellularLocation>
        <location evidence="1">Virion</location>
    </subcellularLocation>
</comment>
<dbReference type="Pfam" id="PF05065">
    <property type="entry name" value="Phage_capsid"/>
    <property type="match status" value="1"/>
</dbReference>
<sequence length="390" mass="42669">MMELKDIETRKAQIAEECKKASGADLDKLYKEMNDLKAKEEEIRKQQDEMEKRKYIADQINKNEIVTKKIDEKKEPNNMYTVDSNEYRKAFMDYVLSGEMTPEFRSVATTADNGAVIPTAVMNTVVEKMEQYGNILPLVRKLSYPAGVVVPTSALATEAKWMQEGAAVDVNGKSTVAVTFGAYELAAAIGISFKAHIQSLSAFEAAIAENVSRAMVKALEKAIISGDGAAKPKGIVTETVPEVRKVTLSAKLGYKDIVNMVKAIPSAYKDGAVLTMNENTFLDMATVVDNNGQPVAHVNYGVDGEPIAALLGKKVVFTDYLPDLTSAKTGDVVAFAFQYDKYILNTAYQMDLVTYTEDATRNKVYQSIGMYDGKVVDNNGLVLVVAPASK</sequence>
<feature type="coiled-coil region" evidence="2">
    <location>
        <begin position="26"/>
        <end position="53"/>
    </location>
</feature>
<accession>A0A848ES26</accession>
<dbReference type="AlphaFoldDB" id="A0A848ES26"/>
<evidence type="ECO:0000256" key="1">
    <source>
        <dbReference type="ARBA" id="ARBA00004328"/>
    </source>
</evidence>
<evidence type="ECO:0000256" key="2">
    <source>
        <dbReference type="SAM" id="Coils"/>
    </source>
</evidence>
<dbReference type="NCBIfam" id="TIGR01554">
    <property type="entry name" value="major_cap_HK97"/>
    <property type="match status" value="1"/>
</dbReference>
<dbReference type="Proteomes" id="UP000536773">
    <property type="component" value="Unassembled WGS sequence"/>
</dbReference>
<organism evidence="4 5">
    <name type="scientific">Megasphaera elsdenii</name>
    <dbReference type="NCBI Taxonomy" id="907"/>
    <lineage>
        <taxon>Bacteria</taxon>
        <taxon>Bacillati</taxon>
        <taxon>Bacillota</taxon>
        <taxon>Negativicutes</taxon>
        <taxon>Veillonellales</taxon>
        <taxon>Veillonellaceae</taxon>
        <taxon>Megasphaera</taxon>
    </lineage>
</organism>
<keyword evidence="2" id="KW-0175">Coiled coil</keyword>
<protein>
    <submittedName>
        <fullName evidence="4">Phage major capsid protein</fullName>
    </submittedName>
</protein>
<evidence type="ECO:0000259" key="3">
    <source>
        <dbReference type="Pfam" id="PF05065"/>
    </source>
</evidence>
<dbReference type="InterPro" id="IPR024455">
    <property type="entry name" value="Phage_capsid"/>
</dbReference>
<name>A0A848ES26_MEGEL</name>
<evidence type="ECO:0000313" key="5">
    <source>
        <dbReference type="Proteomes" id="UP000536773"/>
    </source>
</evidence>
<comment type="caution">
    <text evidence="4">The sequence shown here is derived from an EMBL/GenBank/DDBJ whole genome shotgun (WGS) entry which is preliminary data.</text>
</comment>
<dbReference type="SUPFAM" id="SSF56563">
    <property type="entry name" value="Major capsid protein gp5"/>
    <property type="match status" value="1"/>
</dbReference>
<proteinExistence type="predicted"/>
<evidence type="ECO:0000313" key="4">
    <source>
        <dbReference type="EMBL" id="NMK38215.1"/>
    </source>
</evidence>
<reference evidence="4 5" key="1">
    <citation type="submission" date="2020-04" db="EMBL/GenBank/DDBJ databases">
        <authorList>
            <person name="Hitch T.C.A."/>
            <person name="Wylensek D."/>
            <person name="Clavel T."/>
        </authorList>
    </citation>
    <scope>NUCLEOTIDE SEQUENCE [LARGE SCALE GENOMIC DNA]</scope>
    <source>
        <strain evidence="4 5">WCA-386-APC-2A</strain>
    </source>
</reference>